<dbReference type="Proteomes" id="UP001202134">
    <property type="component" value="Unassembled WGS sequence"/>
</dbReference>
<dbReference type="EMBL" id="JAKIKU010000001">
    <property type="protein sequence ID" value="MCL1044205.1"/>
    <property type="molecule type" value="Genomic_DNA"/>
</dbReference>
<dbReference type="InterPro" id="IPR038086">
    <property type="entry name" value="DUF2789_sf"/>
</dbReference>
<sequence length="76" mass="8547">MDTTSATLAHLFEQLGLDATEAGIKLFLSQHSIDANTKLTDASFWNHAQKAFLEESLKEDAQWSELVDQLDVLLRQ</sequence>
<proteinExistence type="predicted"/>
<dbReference type="RefSeq" id="WP_102527928.1">
    <property type="nucleotide sequence ID" value="NZ_JAKIKU010000001.1"/>
</dbReference>
<protein>
    <submittedName>
        <fullName evidence="1">DUF2789 domain-containing protein</fullName>
    </submittedName>
</protein>
<evidence type="ECO:0000313" key="2">
    <source>
        <dbReference type="Proteomes" id="UP001202134"/>
    </source>
</evidence>
<gene>
    <name evidence="1" type="ORF">L2737_02505</name>
</gene>
<evidence type="ECO:0000313" key="1">
    <source>
        <dbReference type="EMBL" id="MCL1044205.1"/>
    </source>
</evidence>
<organism evidence="1 2">
    <name type="scientific">Shewanella electrodiphila</name>
    <dbReference type="NCBI Taxonomy" id="934143"/>
    <lineage>
        <taxon>Bacteria</taxon>
        <taxon>Pseudomonadati</taxon>
        <taxon>Pseudomonadota</taxon>
        <taxon>Gammaproteobacteria</taxon>
        <taxon>Alteromonadales</taxon>
        <taxon>Shewanellaceae</taxon>
        <taxon>Shewanella</taxon>
    </lineage>
</organism>
<dbReference type="Pfam" id="PF10982">
    <property type="entry name" value="DUF2789"/>
    <property type="match status" value="1"/>
</dbReference>
<dbReference type="Gene3D" id="1.10.10.1130">
    <property type="entry name" value="Uncharacterised protein PF10982, DUF2789"/>
    <property type="match status" value="1"/>
</dbReference>
<comment type="caution">
    <text evidence="1">The sequence shown here is derived from an EMBL/GenBank/DDBJ whole genome shotgun (WGS) entry which is preliminary data.</text>
</comment>
<keyword evidence="2" id="KW-1185">Reference proteome</keyword>
<name>A0ABT0KK37_9GAMM</name>
<dbReference type="InterPro" id="IPR021250">
    <property type="entry name" value="DUF2789"/>
</dbReference>
<accession>A0ABT0KK37</accession>
<reference evidence="1 2" key="1">
    <citation type="submission" date="2022-01" db="EMBL/GenBank/DDBJ databases">
        <title>Whole genome-based taxonomy of the Shewanellaceae.</title>
        <authorList>
            <person name="Martin-Rodriguez A.J."/>
        </authorList>
    </citation>
    <scope>NUCLEOTIDE SEQUENCE [LARGE SCALE GENOMIC DNA]</scope>
    <source>
        <strain evidence="1 2">DSM 24955</strain>
    </source>
</reference>